<accession>A0ABS8Z345</accession>
<organism evidence="2 3">
    <name type="scientific">Kibdelosporangium philippinense</name>
    <dbReference type="NCBI Taxonomy" id="211113"/>
    <lineage>
        <taxon>Bacteria</taxon>
        <taxon>Bacillati</taxon>
        <taxon>Actinomycetota</taxon>
        <taxon>Actinomycetes</taxon>
        <taxon>Pseudonocardiales</taxon>
        <taxon>Pseudonocardiaceae</taxon>
        <taxon>Kibdelosporangium</taxon>
    </lineage>
</organism>
<dbReference type="Pfam" id="PF12770">
    <property type="entry name" value="CHAT"/>
    <property type="match status" value="1"/>
</dbReference>
<proteinExistence type="predicted"/>
<dbReference type="SUPFAM" id="SSF48452">
    <property type="entry name" value="TPR-like"/>
    <property type="match status" value="2"/>
</dbReference>
<comment type="caution">
    <text evidence="2">The sequence shown here is derived from an EMBL/GenBank/DDBJ whole genome shotgun (WGS) entry which is preliminary data.</text>
</comment>
<gene>
    <name evidence="2" type="ORF">LWC34_05850</name>
</gene>
<evidence type="ECO:0000259" key="1">
    <source>
        <dbReference type="Pfam" id="PF12770"/>
    </source>
</evidence>
<dbReference type="InterPro" id="IPR024983">
    <property type="entry name" value="CHAT_dom"/>
</dbReference>
<dbReference type="RefSeq" id="WP_233723409.1">
    <property type="nucleotide sequence ID" value="NZ_JAJVCN010000001.1"/>
</dbReference>
<dbReference type="Proteomes" id="UP001521150">
    <property type="component" value="Unassembled WGS sequence"/>
</dbReference>
<feature type="domain" description="CHAT" evidence="1">
    <location>
        <begin position="615"/>
        <end position="843"/>
    </location>
</feature>
<dbReference type="EMBL" id="JAJVCN010000001">
    <property type="protein sequence ID" value="MCE7002356.1"/>
    <property type="molecule type" value="Genomic_DNA"/>
</dbReference>
<reference evidence="2 3" key="1">
    <citation type="submission" date="2021-12" db="EMBL/GenBank/DDBJ databases">
        <title>Genome sequence of Kibdelosporangium philippinense ATCC 49844.</title>
        <authorList>
            <person name="Fedorov E.A."/>
            <person name="Omeragic M."/>
            <person name="Shalygina K.F."/>
            <person name="Maclea K.S."/>
        </authorList>
    </citation>
    <scope>NUCLEOTIDE SEQUENCE [LARGE SCALE GENOMIC DNA]</scope>
    <source>
        <strain evidence="2 3">ATCC 49844</strain>
    </source>
</reference>
<sequence length="858" mass="92693">MPLPPDELLALALSRPAEALRVARDVLASRPSAFEASVAHQACGLVLRDFGDIDEAVRELRTARRYAQKAGDPDREADVMASLGVALVHAGFTRRGLSALDAAVNRSVDKELLGRILIKRVNALLVLGRYDEALADAQEAVALTSAAQHPLWEARALTHRAAAYLGVGAVARADRDYARTEALFAEVGQEVEYASTRHERGIATFASGDVPTALAQLDDAQRRFRDLGAFEPELYVNRCTVLLAAGLSRDALADIDAAVARIEQLRGSATRRAELLLCAALAAYAADDFAGAAQRSVDALKLFRRQHRPWWTARAELVLLQARFAGDGDQSESSLRRAQRVAAELDELDSTRATEAHLLAGRLALARGEADVALPHLRSAAHARSRGLWTSSTGWLAQAMLCEGEARWRGMLAACDRGLHDVHVYLRTLGATELRVLATARGSALAGLALRHAVRRWNARELLRWSERWRAVALAVAPVRPPRDEDLATDLAALRHLTLRLDADAPAHLHRERRRLETAVRQRVLRTPRASANATAPFQSTELLEHLGSTDLIELTDVDGELYAVVAGRNQVRMHHVGSMAKAEYSLARALFALRRDSERQRTRPLDMEAIGARLEADLLNDATRLLHNGPVVVIPTGRLHAVPWAMLPSLRDRPISVAPSASAWLRARQAGPPDDARIVLVGGPRLSTGTTEVRRLAQQYPNATVLAEGTASVDRVMAAIDGAWLVHIAAHSTFRADSPLFSAIELDDGPLTVYDLERLHRAPYRVVLSSCNSAVGAPTGADELLGMVSSLISLGAAGIVATVVPVDDPTTVPLMLSLHDHLSGGSPLPQALAMARHSAADDVVARTTAASFLAFGV</sequence>
<evidence type="ECO:0000313" key="2">
    <source>
        <dbReference type="EMBL" id="MCE7002356.1"/>
    </source>
</evidence>
<protein>
    <submittedName>
        <fullName evidence="2">CHAT domain-containing tetratricopeptide repeat protein</fullName>
    </submittedName>
</protein>
<dbReference type="InterPro" id="IPR011990">
    <property type="entry name" value="TPR-like_helical_dom_sf"/>
</dbReference>
<keyword evidence="3" id="KW-1185">Reference proteome</keyword>
<name>A0ABS8Z345_9PSEU</name>
<dbReference type="Gene3D" id="1.25.40.10">
    <property type="entry name" value="Tetratricopeptide repeat domain"/>
    <property type="match status" value="2"/>
</dbReference>
<evidence type="ECO:0000313" key="3">
    <source>
        <dbReference type="Proteomes" id="UP001521150"/>
    </source>
</evidence>